<evidence type="ECO:0000313" key="7">
    <source>
        <dbReference type="Proteomes" id="UP000251956"/>
    </source>
</evidence>
<dbReference type="FunFam" id="1.10.10.10:FF:000001">
    <property type="entry name" value="LysR family transcriptional regulator"/>
    <property type="match status" value="1"/>
</dbReference>
<dbReference type="Pfam" id="PF00126">
    <property type="entry name" value="HTH_1"/>
    <property type="match status" value="1"/>
</dbReference>
<comment type="caution">
    <text evidence="6">The sequence shown here is derived from an EMBL/GenBank/DDBJ whole genome shotgun (WGS) entry which is preliminary data.</text>
</comment>
<gene>
    <name evidence="6" type="ORF">DPM35_22795</name>
</gene>
<keyword evidence="2" id="KW-0805">Transcription regulation</keyword>
<dbReference type="EMBL" id="QMBQ01000007">
    <property type="protein sequence ID" value="RAZ73976.1"/>
    <property type="molecule type" value="Genomic_DNA"/>
</dbReference>
<name>A0A330GRD1_9HYPH</name>
<dbReference type="SUPFAM" id="SSF53850">
    <property type="entry name" value="Periplasmic binding protein-like II"/>
    <property type="match status" value="1"/>
</dbReference>
<organism evidence="6 7">
    <name type="scientific">Mesorhizobium atlanticum</name>
    <dbReference type="NCBI Taxonomy" id="2233532"/>
    <lineage>
        <taxon>Bacteria</taxon>
        <taxon>Pseudomonadati</taxon>
        <taxon>Pseudomonadota</taxon>
        <taxon>Alphaproteobacteria</taxon>
        <taxon>Hyphomicrobiales</taxon>
        <taxon>Phyllobacteriaceae</taxon>
        <taxon>Mesorhizobium</taxon>
    </lineage>
</organism>
<reference evidence="6 7" key="2">
    <citation type="submission" date="2018-07" db="EMBL/GenBank/DDBJ databases">
        <title>Diversity of Mesorhizobium strains in Brazil.</title>
        <authorList>
            <person name="Helene L.C.F."/>
            <person name="Dall'Agnol R."/>
            <person name="Delamuta J.R.M."/>
            <person name="Hungria M."/>
        </authorList>
    </citation>
    <scope>NUCLEOTIDE SEQUENCE [LARGE SCALE GENOMIC DNA]</scope>
    <source>
        <strain evidence="6 7">CNPSo 3140</strain>
    </source>
</reference>
<dbReference type="GO" id="GO:0003700">
    <property type="term" value="F:DNA-binding transcription factor activity"/>
    <property type="evidence" value="ECO:0007669"/>
    <property type="project" value="InterPro"/>
</dbReference>
<dbReference type="RefSeq" id="WP_112129748.1">
    <property type="nucleotide sequence ID" value="NZ_QMBQ01000007.1"/>
</dbReference>
<evidence type="ECO:0000256" key="2">
    <source>
        <dbReference type="ARBA" id="ARBA00023015"/>
    </source>
</evidence>
<evidence type="ECO:0000256" key="4">
    <source>
        <dbReference type="ARBA" id="ARBA00023163"/>
    </source>
</evidence>
<protein>
    <submittedName>
        <fullName evidence="6">LysR family transcriptional regulator</fullName>
    </submittedName>
</protein>
<dbReference type="SUPFAM" id="SSF46785">
    <property type="entry name" value="Winged helix' DNA-binding domain"/>
    <property type="match status" value="1"/>
</dbReference>
<dbReference type="PRINTS" id="PR00039">
    <property type="entry name" value="HTHLYSR"/>
</dbReference>
<keyword evidence="7" id="KW-1185">Reference proteome</keyword>
<dbReference type="PANTHER" id="PTHR30579">
    <property type="entry name" value="TRANSCRIPTIONAL REGULATOR"/>
    <property type="match status" value="1"/>
</dbReference>
<keyword evidence="3" id="KW-0238">DNA-binding</keyword>
<dbReference type="Gene3D" id="3.40.190.10">
    <property type="entry name" value="Periplasmic binding protein-like II"/>
    <property type="match status" value="2"/>
</dbReference>
<proteinExistence type="inferred from homology"/>
<evidence type="ECO:0000259" key="5">
    <source>
        <dbReference type="PROSITE" id="PS50931"/>
    </source>
</evidence>
<dbReference type="InterPro" id="IPR000847">
    <property type="entry name" value="LysR_HTH_N"/>
</dbReference>
<dbReference type="Gene3D" id="1.10.10.10">
    <property type="entry name" value="Winged helix-like DNA-binding domain superfamily/Winged helix DNA-binding domain"/>
    <property type="match status" value="1"/>
</dbReference>
<dbReference type="Proteomes" id="UP000251956">
    <property type="component" value="Unassembled WGS sequence"/>
</dbReference>
<evidence type="ECO:0000313" key="6">
    <source>
        <dbReference type="EMBL" id="RAZ73976.1"/>
    </source>
</evidence>
<evidence type="ECO:0000256" key="1">
    <source>
        <dbReference type="ARBA" id="ARBA00009437"/>
    </source>
</evidence>
<feature type="domain" description="HTH lysR-type" evidence="5">
    <location>
        <begin position="5"/>
        <end position="62"/>
    </location>
</feature>
<dbReference type="InterPro" id="IPR036390">
    <property type="entry name" value="WH_DNA-bd_sf"/>
</dbReference>
<dbReference type="InterPro" id="IPR036388">
    <property type="entry name" value="WH-like_DNA-bd_sf"/>
</dbReference>
<accession>A0A330GRD1</accession>
<evidence type="ECO:0000256" key="3">
    <source>
        <dbReference type="ARBA" id="ARBA00023125"/>
    </source>
</evidence>
<sequence length="297" mass="32086">MRPVLDSDLLRTFVAVAETGNFTRAAEKAGRTQSAVSMQMKKLEDMVGDNLFERGSRGVALTRRGGELIANARRIVSLLDETAASLVAPPLGGLVRIGIPAEYGRSILSRALGEFAKRHPRVEVTVRYAHSDSQVRALAAGELDLAVVFEWEGSSGGEVLMHDPTVWVTSTLHHMHEERPVPIALYSRNGWCRDFAIKSLQQRGLDYRVAYTSDTNGGLTLAVTSGLAIAPISRSNIPPDCRELTAADGFGDIDSSNVVLHRNPLATGEAIDGMESAIREAFMLTRQMGATVGMAGR</sequence>
<dbReference type="InterPro" id="IPR050176">
    <property type="entry name" value="LTTR"/>
</dbReference>
<comment type="similarity">
    <text evidence="1">Belongs to the LysR transcriptional regulatory family.</text>
</comment>
<dbReference type="GO" id="GO:0003677">
    <property type="term" value="F:DNA binding"/>
    <property type="evidence" value="ECO:0007669"/>
    <property type="project" value="UniProtKB-KW"/>
</dbReference>
<dbReference type="InterPro" id="IPR005119">
    <property type="entry name" value="LysR_subst-bd"/>
</dbReference>
<keyword evidence="4" id="KW-0804">Transcription</keyword>
<reference evidence="7" key="1">
    <citation type="submission" date="2018-06" db="EMBL/GenBank/DDBJ databases">
        <authorList>
            <person name="Helene L.C."/>
            <person name="Dall'Agnol R."/>
            <person name="Delamuta J.R."/>
            <person name="Hungria M."/>
        </authorList>
    </citation>
    <scope>NUCLEOTIDE SEQUENCE [LARGE SCALE GENOMIC DNA]</scope>
    <source>
        <strain evidence="7">CNPSo 3140</strain>
    </source>
</reference>
<dbReference type="PANTHER" id="PTHR30579:SF7">
    <property type="entry name" value="HTH-TYPE TRANSCRIPTIONAL REGULATOR LRHA-RELATED"/>
    <property type="match status" value="1"/>
</dbReference>
<dbReference type="PROSITE" id="PS50931">
    <property type="entry name" value="HTH_LYSR"/>
    <property type="match status" value="1"/>
</dbReference>
<dbReference type="Pfam" id="PF03466">
    <property type="entry name" value="LysR_substrate"/>
    <property type="match status" value="1"/>
</dbReference>
<dbReference type="AlphaFoldDB" id="A0A330GRD1"/>
<dbReference type="OrthoDB" id="8097684at2"/>